<organism evidence="1 2">
    <name type="scientific">Mucilaginibacter galii</name>
    <dbReference type="NCBI Taxonomy" id="2005073"/>
    <lineage>
        <taxon>Bacteria</taxon>
        <taxon>Pseudomonadati</taxon>
        <taxon>Bacteroidota</taxon>
        <taxon>Sphingobacteriia</taxon>
        <taxon>Sphingobacteriales</taxon>
        <taxon>Sphingobacteriaceae</taxon>
        <taxon>Mucilaginibacter</taxon>
    </lineage>
</organism>
<dbReference type="AlphaFoldDB" id="A0A917J9W7"/>
<comment type="caution">
    <text evidence="1">The sequence shown here is derived from an EMBL/GenBank/DDBJ whole genome shotgun (WGS) entry which is preliminary data.</text>
</comment>
<reference evidence="1" key="1">
    <citation type="journal article" date="2014" name="Int. J. Syst. Evol. Microbiol.">
        <title>Complete genome sequence of Corynebacterium casei LMG S-19264T (=DSM 44701T), isolated from a smear-ripened cheese.</title>
        <authorList>
            <consortium name="US DOE Joint Genome Institute (JGI-PGF)"/>
            <person name="Walter F."/>
            <person name="Albersmeier A."/>
            <person name="Kalinowski J."/>
            <person name="Ruckert C."/>
        </authorList>
    </citation>
    <scope>NUCLEOTIDE SEQUENCE</scope>
    <source>
        <strain evidence="1">CCM 8711</strain>
    </source>
</reference>
<dbReference type="Proteomes" id="UP000662074">
    <property type="component" value="Unassembled WGS sequence"/>
</dbReference>
<accession>A0A917J9W7</accession>
<keyword evidence="2" id="KW-1185">Reference proteome</keyword>
<sequence>MNNRFYHSLYTFGQQIKTVSRTEKTKLSNYFIVVHPGVPIIGNKEKAKPELDFVEGCPDPIKTQILHIYHQAFAS</sequence>
<evidence type="ECO:0000313" key="2">
    <source>
        <dbReference type="Proteomes" id="UP000662074"/>
    </source>
</evidence>
<protein>
    <submittedName>
        <fullName evidence="1">Uncharacterized protein</fullName>
    </submittedName>
</protein>
<dbReference type="EMBL" id="BMDO01000002">
    <property type="protein sequence ID" value="GGI50009.1"/>
    <property type="molecule type" value="Genomic_DNA"/>
</dbReference>
<gene>
    <name evidence="1" type="ORF">GCM10011425_12210</name>
</gene>
<evidence type="ECO:0000313" key="1">
    <source>
        <dbReference type="EMBL" id="GGI50009.1"/>
    </source>
</evidence>
<proteinExistence type="predicted"/>
<dbReference type="RefSeq" id="WP_188414790.1">
    <property type="nucleotide sequence ID" value="NZ_BMDO01000002.1"/>
</dbReference>
<reference evidence="1" key="2">
    <citation type="submission" date="2020-09" db="EMBL/GenBank/DDBJ databases">
        <authorList>
            <person name="Sun Q."/>
            <person name="Sedlacek I."/>
        </authorList>
    </citation>
    <scope>NUCLEOTIDE SEQUENCE</scope>
    <source>
        <strain evidence="1">CCM 8711</strain>
    </source>
</reference>
<name>A0A917J9W7_9SPHI</name>